<organism evidence="1 2">
    <name type="scientific">Coemansia aciculifera</name>
    <dbReference type="NCBI Taxonomy" id="417176"/>
    <lineage>
        <taxon>Eukaryota</taxon>
        <taxon>Fungi</taxon>
        <taxon>Fungi incertae sedis</taxon>
        <taxon>Zoopagomycota</taxon>
        <taxon>Kickxellomycotina</taxon>
        <taxon>Kickxellomycetes</taxon>
        <taxon>Kickxellales</taxon>
        <taxon>Kickxellaceae</taxon>
        <taxon>Coemansia</taxon>
    </lineage>
</organism>
<evidence type="ECO:0000313" key="2">
    <source>
        <dbReference type="Proteomes" id="UP001139981"/>
    </source>
</evidence>
<keyword evidence="2" id="KW-1185">Reference proteome</keyword>
<protein>
    <submittedName>
        <fullName evidence="1">Uncharacterized protein</fullName>
    </submittedName>
</protein>
<gene>
    <name evidence="1" type="ORF">IWW38_005360</name>
</gene>
<dbReference type="Proteomes" id="UP001139981">
    <property type="component" value="Unassembled WGS sequence"/>
</dbReference>
<sequence>TGASYGAAAHCVQPPSDRFHQLLMPALNLMLALVVRIGRDNVTLWMKAARFVTQHHAVLEAVLKEAAAAHTLSLALLEEARAVTALVFFIARQRAVLDRDAAMAAGSAGHAGVTLLHLPMLALLPKLATSSGWTKRLVPTNDVERMQIVTAAADAEEESESILGHQAAVLVDAVVGNAMAYAQAVTEQRAPYVATSGGGGRPAFSCDIEHSRESDYLPSLATLVAFVRRSLKRIEGKRAVRDEKLRLARNTQDLSTAALRELVVVGGGDLGVQQMRVAAARVLEKQAALIGVAELLEALEQALVLLWRHLSLFIGGGGSVLLLEEQEREMLRSDASIALPPVLALLSELKVDEFGKASATHVSFIQMLVRRIKDLVLRDGN</sequence>
<comment type="caution">
    <text evidence="1">The sequence shown here is derived from an EMBL/GenBank/DDBJ whole genome shotgun (WGS) entry which is preliminary data.</text>
</comment>
<accession>A0ACC1LVF2</accession>
<feature type="non-terminal residue" evidence="1">
    <location>
        <position position="1"/>
    </location>
</feature>
<reference evidence="1" key="1">
    <citation type="submission" date="2022-07" db="EMBL/GenBank/DDBJ databases">
        <title>Phylogenomic reconstructions and comparative analyses of Kickxellomycotina fungi.</title>
        <authorList>
            <person name="Reynolds N.K."/>
            <person name="Stajich J.E."/>
            <person name="Barry K."/>
            <person name="Grigoriev I.V."/>
            <person name="Crous P."/>
            <person name="Smith M.E."/>
        </authorList>
    </citation>
    <scope>NUCLEOTIDE SEQUENCE</scope>
    <source>
        <strain evidence="1">CBS 190363</strain>
    </source>
</reference>
<name>A0ACC1LVF2_9FUNG</name>
<dbReference type="EMBL" id="JANBVB010002458">
    <property type="protein sequence ID" value="KAJ2885070.1"/>
    <property type="molecule type" value="Genomic_DNA"/>
</dbReference>
<proteinExistence type="predicted"/>
<evidence type="ECO:0000313" key="1">
    <source>
        <dbReference type="EMBL" id="KAJ2885070.1"/>
    </source>
</evidence>